<accession>A0A8J5V8D5</accession>
<evidence type="ECO:0000313" key="2">
    <source>
        <dbReference type="EMBL" id="KAG8036663.1"/>
    </source>
</evidence>
<keyword evidence="3" id="KW-1185">Reference proteome</keyword>
<dbReference type="OrthoDB" id="7615508at2759"/>
<feature type="region of interest" description="Disordered" evidence="1">
    <location>
        <begin position="611"/>
        <end position="636"/>
    </location>
</feature>
<feature type="compositionally biased region" description="Basic and acidic residues" evidence="1">
    <location>
        <begin position="263"/>
        <end position="284"/>
    </location>
</feature>
<feature type="compositionally biased region" description="Low complexity" evidence="1">
    <location>
        <begin position="827"/>
        <end position="837"/>
    </location>
</feature>
<feature type="compositionally biased region" description="Polar residues" evidence="1">
    <location>
        <begin position="923"/>
        <end position="939"/>
    </location>
</feature>
<dbReference type="EMBL" id="JAAOIC020000048">
    <property type="protein sequence ID" value="KAG8036663.1"/>
    <property type="molecule type" value="Genomic_DNA"/>
</dbReference>
<gene>
    <name evidence="2" type="ORF">G9C98_003985</name>
</gene>
<feature type="compositionally biased region" description="Polar residues" evidence="1">
    <location>
        <begin position="340"/>
        <end position="356"/>
    </location>
</feature>
<feature type="region of interest" description="Disordered" evidence="1">
    <location>
        <begin position="333"/>
        <end position="373"/>
    </location>
</feature>
<organism evidence="2 3">
    <name type="scientific">Cotesia typhae</name>
    <dbReference type="NCBI Taxonomy" id="2053667"/>
    <lineage>
        <taxon>Eukaryota</taxon>
        <taxon>Metazoa</taxon>
        <taxon>Ecdysozoa</taxon>
        <taxon>Arthropoda</taxon>
        <taxon>Hexapoda</taxon>
        <taxon>Insecta</taxon>
        <taxon>Pterygota</taxon>
        <taxon>Neoptera</taxon>
        <taxon>Endopterygota</taxon>
        <taxon>Hymenoptera</taxon>
        <taxon>Apocrita</taxon>
        <taxon>Ichneumonoidea</taxon>
        <taxon>Braconidae</taxon>
        <taxon>Microgastrinae</taxon>
        <taxon>Cotesia</taxon>
    </lineage>
</organism>
<feature type="compositionally biased region" description="Basic and acidic residues" evidence="1">
    <location>
        <begin position="838"/>
        <end position="848"/>
    </location>
</feature>
<protein>
    <submittedName>
        <fullName evidence="2">Uncharacterized protein</fullName>
    </submittedName>
</protein>
<feature type="region of interest" description="Disordered" evidence="1">
    <location>
        <begin position="806"/>
        <end position="953"/>
    </location>
</feature>
<sequence>MFFGILKGNKHGSNVKHNDVDDFLRDAQCEATAEKSRAHKVAVDLATSVKDDIHSARDASLTANKAAVSSDLSVKIIEEKPVFDTEKHIIAAAKTAHEIVDDIPMKAETLNKKIKDNTQIVGDNLIVTIETTITSAEVTNNKAEKDVKKVKDKNGGMFFGILKSPKHASDSEKELRSHRRQQNQAIKDFAGKATEEIDQNTIEEIEIMKKSTTEPSDVNTDDVEKDAKKTKDKSVGFFSGIIKGAKHMVDEVTGEVKEFWDETKEDEEKAEYARREAKESEKSAKLISAKSGDDLEDEENMRHQMYLNLEQTLHDNVDSSLYHPKSPTKVTLCLDKSGSDSESVSELDSAHSTIDHGTSPKKSSSKGKSKGVISNIVKSAKNVSHKITKEVDQVTDNIKDATEKFWEDTKIDSKDSHLSGSYDVSSPLRETDSKSVKVTDLEDKLESFSSLELARETIPKDHSDMRIKSVSCIPQKTTSTTREVVKEVRVVRIEEKTSSTERLDVYDEDLVKLGHLEPRAVQSVTTVVTKSVRTAAATPPPSPDELGDSSIKDITEEAAKRAQLLAEQALTAGKPVKNFISVYQCALYIALVPVLVRVLLDGSGHDSAEIDGTVERHVTTSAPTKQPVPAPRHSAKLSISKTELTLELDEHHQKPKSPKSKIPKLSKISRNICEDQLPVKQPRVSTSDSTEANQKNMIPVTVDKQKSLEIVKDKVVATIQNSIIENPSIASYSFPEDIVYTKTVTTVVNFEVDQNSIKKILSTNELSQVLEDVSQDFNKFPQLGEVSNYTVKTSKGFVNERIPLSRSKEDQMSEENASGSIVKEVRSISTKSSWESSTRSRDDHDNWETHYSLDTSPGSCDAGFTKNSDSRHDLPSDSDSEGSPRQRRRSMSKRRTLGSSSGSDVALHEGAELSPMEDDQESDFLQHSEPSYMETTTTEIDPLTNERITRTTRVITSSTTVPGTEEMVGNDELRESMQKVVDQFMTEERRAQ</sequence>
<feature type="region of interest" description="Disordered" evidence="1">
    <location>
        <begin position="263"/>
        <end position="297"/>
    </location>
</feature>
<reference evidence="2" key="2">
    <citation type="submission" date="2021-04" db="EMBL/GenBank/DDBJ databases">
        <title>Genome-wide patterns of bracovirus chromosomal integration into multiple host tissues during parasitism.</title>
        <authorList>
            <person name="Chebbi M.A.C."/>
        </authorList>
    </citation>
    <scope>NUCLEOTIDE SEQUENCE</scope>
    <source>
        <tissue evidence="2">Whole body</tissue>
    </source>
</reference>
<proteinExistence type="predicted"/>
<feature type="compositionally biased region" description="Basic residues" evidence="1">
    <location>
        <begin position="653"/>
        <end position="664"/>
    </location>
</feature>
<reference evidence="2" key="1">
    <citation type="submission" date="2020-03" db="EMBL/GenBank/DDBJ databases">
        <authorList>
            <person name="Chebbi M.A."/>
            <person name="Drezen J.M."/>
        </authorList>
    </citation>
    <scope>NUCLEOTIDE SEQUENCE</scope>
    <source>
        <tissue evidence="2">Whole body</tissue>
    </source>
</reference>
<dbReference type="AlphaFoldDB" id="A0A8J5V8D5"/>
<dbReference type="Proteomes" id="UP000729913">
    <property type="component" value="Unassembled WGS sequence"/>
</dbReference>
<comment type="caution">
    <text evidence="2">The sequence shown here is derived from an EMBL/GenBank/DDBJ whole genome shotgun (WGS) entry which is preliminary data.</text>
</comment>
<feature type="compositionally biased region" description="Basic residues" evidence="1">
    <location>
        <begin position="885"/>
        <end position="896"/>
    </location>
</feature>
<name>A0A8J5V8D5_9HYME</name>
<evidence type="ECO:0000256" key="1">
    <source>
        <dbReference type="SAM" id="MobiDB-lite"/>
    </source>
</evidence>
<feature type="region of interest" description="Disordered" evidence="1">
    <location>
        <begin position="646"/>
        <end position="665"/>
    </location>
</feature>
<evidence type="ECO:0000313" key="3">
    <source>
        <dbReference type="Proteomes" id="UP000729913"/>
    </source>
</evidence>